<dbReference type="EMBL" id="CP127295">
    <property type="protein sequence ID" value="WIX98026.1"/>
    <property type="molecule type" value="Genomic_DNA"/>
</dbReference>
<protein>
    <submittedName>
        <fullName evidence="2">Uncharacterized protein</fullName>
    </submittedName>
</protein>
<evidence type="ECO:0000256" key="1">
    <source>
        <dbReference type="SAM" id="MobiDB-lite"/>
    </source>
</evidence>
<feature type="compositionally biased region" description="Low complexity" evidence="1">
    <location>
        <begin position="225"/>
        <end position="245"/>
    </location>
</feature>
<dbReference type="KEGG" id="amog:QRX60_28565"/>
<reference evidence="2 3" key="1">
    <citation type="submission" date="2023-06" db="EMBL/GenBank/DDBJ databases">
        <authorList>
            <person name="Oyuntsetseg B."/>
            <person name="Kim S.B."/>
        </authorList>
    </citation>
    <scope>NUCLEOTIDE SEQUENCE [LARGE SCALE GENOMIC DNA]</scope>
    <source>
        <strain evidence="2 3">4-36</strain>
    </source>
</reference>
<proteinExistence type="predicted"/>
<dbReference type="RefSeq" id="WP_285994511.1">
    <property type="nucleotide sequence ID" value="NZ_CP127295.1"/>
</dbReference>
<evidence type="ECO:0000313" key="3">
    <source>
        <dbReference type="Proteomes" id="UP001239397"/>
    </source>
</evidence>
<dbReference type="AlphaFoldDB" id="A0A9Y2JIJ9"/>
<name>A0A9Y2JIJ9_9PSEU</name>
<keyword evidence="3" id="KW-1185">Reference proteome</keyword>
<evidence type="ECO:0000313" key="2">
    <source>
        <dbReference type="EMBL" id="WIX98026.1"/>
    </source>
</evidence>
<organism evidence="2 3">
    <name type="scientific">Amycolatopsis mongoliensis</name>
    <dbReference type="NCBI Taxonomy" id="715475"/>
    <lineage>
        <taxon>Bacteria</taxon>
        <taxon>Bacillati</taxon>
        <taxon>Actinomycetota</taxon>
        <taxon>Actinomycetes</taxon>
        <taxon>Pseudonocardiales</taxon>
        <taxon>Pseudonocardiaceae</taxon>
        <taxon>Amycolatopsis</taxon>
    </lineage>
</organism>
<feature type="compositionally biased region" description="Basic and acidic residues" evidence="1">
    <location>
        <begin position="10"/>
        <end position="20"/>
    </location>
</feature>
<dbReference type="Proteomes" id="UP001239397">
    <property type="component" value="Chromosome"/>
</dbReference>
<gene>
    <name evidence="2" type="ORF">QRX60_28565</name>
</gene>
<sequence length="283" mass="30510">MAAGAATAAHRPDRADRDGGVRGGVRVGGGANRIPANLILALTNARLGIWFANPRRLLEDDGSWTYPRPARLRRLHYLLREIFALHPSELPLVFVSDGAHYENLGLVELLRHRCGEIYCFDASSDTETFATSISKAIILAYDELGVRIELHDPELADPRPADATSGPDKLDLLHRLAKSPVITGKITYPGLDPAHRGREGILVIGRAVLDPGTPGRSAGMRPRTRCSPTTRSATSSSTTRSSMPTAVWEDMPGSSLARGWTPCAYGTARLRSGNPAAAHPERG</sequence>
<feature type="region of interest" description="Disordered" evidence="1">
    <location>
        <begin position="1"/>
        <end position="22"/>
    </location>
</feature>
<accession>A0A9Y2JIJ9</accession>
<feature type="region of interest" description="Disordered" evidence="1">
    <location>
        <begin position="212"/>
        <end position="254"/>
    </location>
</feature>